<dbReference type="GO" id="GO:0004930">
    <property type="term" value="F:G protein-coupled receptor activity"/>
    <property type="evidence" value="ECO:0007669"/>
    <property type="project" value="UniProtKB-KW"/>
</dbReference>
<dbReference type="Pfam" id="PF00001">
    <property type="entry name" value="7tm_1"/>
    <property type="match status" value="1"/>
</dbReference>
<dbReference type="SUPFAM" id="SSF81321">
    <property type="entry name" value="Family A G protein-coupled receptor-like"/>
    <property type="match status" value="1"/>
</dbReference>
<dbReference type="InterPro" id="IPR008103">
    <property type="entry name" value="KiSS_1_rcpt"/>
</dbReference>
<dbReference type="PRINTS" id="PR01728">
    <property type="entry name" value="KISS1RECEPTR"/>
</dbReference>
<keyword evidence="6 11" id="KW-0472">Membrane</keyword>
<evidence type="ECO:0000256" key="2">
    <source>
        <dbReference type="ARBA" id="ARBA00022475"/>
    </source>
</evidence>
<evidence type="ECO:0000256" key="9">
    <source>
        <dbReference type="ARBA" id="ARBA00023180"/>
    </source>
</evidence>
<dbReference type="FunFam" id="1.20.1070.10:FF:000720">
    <property type="entry name" value="KISS1 receptor b"/>
    <property type="match status" value="1"/>
</dbReference>
<evidence type="ECO:0000256" key="11">
    <source>
        <dbReference type="SAM" id="Phobius"/>
    </source>
</evidence>
<dbReference type="PRINTS" id="PR00237">
    <property type="entry name" value="GPCRRHODOPSN"/>
</dbReference>
<dbReference type="InterPro" id="IPR017452">
    <property type="entry name" value="GPCR_Rhodpsn_7TM"/>
</dbReference>
<keyword evidence="14" id="KW-1185">Reference proteome</keyword>
<dbReference type="EMBL" id="RJVU01046259">
    <property type="protein sequence ID" value="ROL44393.1"/>
    <property type="molecule type" value="Genomic_DNA"/>
</dbReference>
<comment type="subcellular location">
    <subcellularLocation>
        <location evidence="1">Cell membrane</location>
        <topology evidence="1">Multi-pass membrane protein</topology>
    </subcellularLocation>
</comment>
<evidence type="ECO:0000313" key="13">
    <source>
        <dbReference type="EMBL" id="ROL44393.1"/>
    </source>
</evidence>
<dbReference type="AlphaFoldDB" id="A0A3N0YDT8"/>
<dbReference type="PANTHER" id="PTHR45695:SF23">
    <property type="entry name" value="GALANIN-LIKE G-PROTEIN COUPLED RECEPTOR NPR-9"/>
    <property type="match status" value="1"/>
</dbReference>
<keyword evidence="9" id="KW-0325">Glycoprotein</keyword>
<organism evidence="13 14">
    <name type="scientific">Anabarilius grahami</name>
    <name type="common">Kanglang fish</name>
    <name type="synonym">Barilius grahami</name>
    <dbReference type="NCBI Taxonomy" id="495550"/>
    <lineage>
        <taxon>Eukaryota</taxon>
        <taxon>Metazoa</taxon>
        <taxon>Chordata</taxon>
        <taxon>Craniata</taxon>
        <taxon>Vertebrata</taxon>
        <taxon>Euteleostomi</taxon>
        <taxon>Actinopterygii</taxon>
        <taxon>Neopterygii</taxon>
        <taxon>Teleostei</taxon>
        <taxon>Ostariophysi</taxon>
        <taxon>Cypriniformes</taxon>
        <taxon>Xenocyprididae</taxon>
        <taxon>Xenocypridinae</taxon>
        <taxon>Xenocypridinae incertae sedis</taxon>
        <taxon>Anabarilius</taxon>
    </lineage>
</organism>
<evidence type="ECO:0000313" key="14">
    <source>
        <dbReference type="Proteomes" id="UP000281406"/>
    </source>
</evidence>
<evidence type="ECO:0000256" key="6">
    <source>
        <dbReference type="ARBA" id="ARBA00023136"/>
    </source>
</evidence>
<dbReference type="GO" id="GO:0005886">
    <property type="term" value="C:plasma membrane"/>
    <property type="evidence" value="ECO:0007669"/>
    <property type="project" value="UniProtKB-SubCell"/>
</dbReference>
<reference evidence="13 14" key="1">
    <citation type="submission" date="2018-10" db="EMBL/GenBank/DDBJ databases">
        <title>Genome assembly for a Yunnan-Guizhou Plateau 3E fish, Anabarilius grahami (Regan), and its evolutionary and genetic applications.</title>
        <authorList>
            <person name="Jiang W."/>
        </authorList>
    </citation>
    <scope>NUCLEOTIDE SEQUENCE [LARGE SCALE GENOMIC DNA]</scope>
    <source>
        <strain evidence="13">AG-KIZ</strain>
        <tissue evidence="13">Muscle</tissue>
    </source>
</reference>
<keyword evidence="7" id="KW-1015">Disulfide bond</keyword>
<keyword evidence="4 11" id="KW-1133">Transmembrane helix</keyword>
<dbReference type="Proteomes" id="UP000281406">
    <property type="component" value="Unassembled WGS sequence"/>
</dbReference>
<keyword evidence="5" id="KW-0297">G-protein coupled receptor</keyword>
<keyword evidence="2" id="KW-1003">Cell membrane</keyword>
<keyword evidence="8 13" id="KW-0675">Receptor</keyword>
<evidence type="ECO:0000256" key="1">
    <source>
        <dbReference type="ARBA" id="ARBA00004651"/>
    </source>
</evidence>
<dbReference type="PANTHER" id="PTHR45695">
    <property type="entry name" value="LEUCOKININ RECEPTOR-RELATED"/>
    <property type="match status" value="1"/>
</dbReference>
<feature type="transmembrane region" description="Helical" evidence="11">
    <location>
        <begin position="108"/>
        <end position="127"/>
    </location>
</feature>
<dbReference type="PROSITE" id="PS50262">
    <property type="entry name" value="G_PROTEIN_RECEP_F1_2"/>
    <property type="match status" value="1"/>
</dbReference>
<sequence>MMAAVNMDLAGCDLTDYLLKILFERGFNITIGVTYCTEAFPSLIHKRAYILYSFLAVYLLPLVTICMCYTFMLKRMGQATVEPVHGCNQLQRPAERVEAVRTRVSRMVVVMVLLFIVCWGPIQILILLQAFCSEDVSHSYTLYKLKIWAHCMSYSNSSINPVIYAFMGANFRKAFRSVFPLIFKRNARTTEPLPTYNREMNFLSS</sequence>
<evidence type="ECO:0000256" key="7">
    <source>
        <dbReference type="ARBA" id="ARBA00023157"/>
    </source>
</evidence>
<dbReference type="OrthoDB" id="2132067at2759"/>
<keyword evidence="10" id="KW-0807">Transducer</keyword>
<accession>A0A3N0YDT8</accession>
<evidence type="ECO:0000256" key="3">
    <source>
        <dbReference type="ARBA" id="ARBA00022692"/>
    </source>
</evidence>
<dbReference type="InterPro" id="IPR000276">
    <property type="entry name" value="GPCR_Rhodpsn"/>
</dbReference>
<evidence type="ECO:0000256" key="4">
    <source>
        <dbReference type="ARBA" id="ARBA00022989"/>
    </source>
</evidence>
<feature type="transmembrane region" description="Helical" evidence="11">
    <location>
        <begin position="147"/>
        <end position="167"/>
    </location>
</feature>
<evidence type="ECO:0000256" key="8">
    <source>
        <dbReference type="ARBA" id="ARBA00023170"/>
    </source>
</evidence>
<evidence type="ECO:0000256" key="5">
    <source>
        <dbReference type="ARBA" id="ARBA00023040"/>
    </source>
</evidence>
<feature type="domain" description="G-protein coupled receptors family 1 profile" evidence="12">
    <location>
        <begin position="34"/>
        <end position="164"/>
    </location>
</feature>
<evidence type="ECO:0000256" key="10">
    <source>
        <dbReference type="ARBA" id="ARBA00023224"/>
    </source>
</evidence>
<evidence type="ECO:0000259" key="12">
    <source>
        <dbReference type="PROSITE" id="PS50262"/>
    </source>
</evidence>
<dbReference type="Gene3D" id="1.20.1070.10">
    <property type="entry name" value="Rhodopsin 7-helix transmembrane proteins"/>
    <property type="match status" value="1"/>
</dbReference>
<proteinExistence type="predicted"/>
<feature type="transmembrane region" description="Helical" evidence="11">
    <location>
        <begin position="49"/>
        <end position="72"/>
    </location>
</feature>
<gene>
    <name evidence="13" type="ORF">DPX16_8815</name>
</gene>
<protein>
    <submittedName>
        <fullName evidence="13">G-protein coupled receptor 54</fullName>
    </submittedName>
</protein>
<comment type="caution">
    <text evidence="13">The sequence shown here is derived from an EMBL/GenBank/DDBJ whole genome shotgun (WGS) entry which is preliminary data.</text>
</comment>
<name>A0A3N0YDT8_ANAGA</name>
<keyword evidence="3 11" id="KW-0812">Transmembrane</keyword>